<reference evidence="1" key="2">
    <citation type="submission" date="2025-08" db="UniProtKB">
        <authorList>
            <consortium name="Ensembl"/>
        </authorList>
    </citation>
    <scope>IDENTIFICATION</scope>
</reference>
<protein>
    <submittedName>
        <fullName evidence="1">Uncharacterized protein</fullName>
    </submittedName>
</protein>
<proteinExistence type="predicted"/>
<name>A0A803SYA9_ANOCA</name>
<dbReference type="AlphaFoldDB" id="A0A803SYA9"/>
<sequence length="192" mass="22374">MGFNIYHCRDEKSELYEYQIYGKLENCPPDQCADVYIDLHYRVKLNELEVLFLKELHEDISDGRTVIHWEIKFLFLLTNRDYVFIQLPYFIQNKEVDGQKIYVILVKSANSSKFPRKTRIFKGKGFPLTLSLVESDSEGWCSSSFLSQRTANLILLGLQRLISFCLIYNTELDTFGLYTKGLSINSVNVICI</sequence>
<dbReference type="SUPFAM" id="SSF55961">
    <property type="entry name" value="Bet v1-like"/>
    <property type="match status" value="1"/>
</dbReference>
<dbReference type="Proteomes" id="UP000001646">
    <property type="component" value="Chromosome 2"/>
</dbReference>
<accession>A0A803SYA9</accession>
<dbReference type="PANTHER" id="PTHR19308">
    <property type="entry name" value="PHOSPHATIDYLCHOLINE TRANSFER PROTEIN"/>
    <property type="match status" value="1"/>
</dbReference>
<dbReference type="InParanoid" id="A0A803SYA9"/>
<dbReference type="InterPro" id="IPR023393">
    <property type="entry name" value="START-like_dom_sf"/>
</dbReference>
<dbReference type="Ensembl" id="ENSACAT00000047238.1">
    <property type="protein sequence ID" value="ENSACAP00000027949.1"/>
    <property type="gene ID" value="ENSACAG00000044476.1"/>
</dbReference>
<evidence type="ECO:0000313" key="1">
    <source>
        <dbReference type="Ensembl" id="ENSACAP00000027949.1"/>
    </source>
</evidence>
<dbReference type="Gene3D" id="3.30.530.20">
    <property type="match status" value="1"/>
</dbReference>
<reference evidence="1" key="3">
    <citation type="submission" date="2025-09" db="UniProtKB">
        <authorList>
            <consortium name="Ensembl"/>
        </authorList>
    </citation>
    <scope>IDENTIFICATION</scope>
</reference>
<reference evidence="1 2" key="1">
    <citation type="submission" date="2009-12" db="EMBL/GenBank/DDBJ databases">
        <title>The Genome Sequence of Anolis carolinensis (Green Anole Lizard).</title>
        <authorList>
            <consortium name="The Genome Sequencing Platform"/>
            <person name="Di Palma F."/>
            <person name="Alfoldi J."/>
            <person name="Heiman D."/>
            <person name="Young S."/>
            <person name="Grabherr M."/>
            <person name="Johnson J."/>
            <person name="Lander E.S."/>
            <person name="Lindblad-Toh K."/>
        </authorList>
    </citation>
    <scope>NUCLEOTIDE SEQUENCE [LARGE SCALE GENOMIC DNA]</scope>
    <source>
        <strain evidence="1 2">JBL SC #1</strain>
    </source>
</reference>
<organism evidence="1 2">
    <name type="scientific">Anolis carolinensis</name>
    <name type="common">Green anole</name>
    <name type="synonym">American chameleon</name>
    <dbReference type="NCBI Taxonomy" id="28377"/>
    <lineage>
        <taxon>Eukaryota</taxon>
        <taxon>Metazoa</taxon>
        <taxon>Chordata</taxon>
        <taxon>Craniata</taxon>
        <taxon>Vertebrata</taxon>
        <taxon>Euteleostomi</taxon>
        <taxon>Lepidosauria</taxon>
        <taxon>Squamata</taxon>
        <taxon>Bifurcata</taxon>
        <taxon>Unidentata</taxon>
        <taxon>Episquamata</taxon>
        <taxon>Toxicofera</taxon>
        <taxon>Iguania</taxon>
        <taxon>Dactyloidae</taxon>
        <taxon>Anolis</taxon>
    </lineage>
</organism>
<dbReference type="InterPro" id="IPR051213">
    <property type="entry name" value="START_lipid_transfer"/>
</dbReference>
<evidence type="ECO:0000313" key="2">
    <source>
        <dbReference type="Proteomes" id="UP000001646"/>
    </source>
</evidence>
<dbReference type="PANTHER" id="PTHR19308:SF39">
    <property type="entry name" value="PHOSPHATIDYLCHOLINE TRANSFER PROTEIN"/>
    <property type="match status" value="1"/>
</dbReference>
<keyword evidence="2" id="KW-1185">Reference proteome</keyword>